<keyword evidence="5 15" id="KW-0813">Transport</keyword>
<evidence type="ECO:0000256" key="15">
    <source>
        <dbReference type="RuleBase" id="RU004430"/>
    </source>
</evidence>
<evidence type="ECO:0000256" key="2">
    <source>
        <dbReference type="ARBA" id="ARBA00005698"/>
    </source>
</evidence>
<name>A0A3G2WI75_9ECHI</name>
<evidence type="ECO:0000256" key="4">
    <source>
        <dbReference type="ARBA" id="ARBA00021095"/>
    </source>
</evidence>
<comment type="subcellular location">
    <subcellularLocation>
        <location evidence="1 15">Mitochondrion membrane</location>
        <topology evidence="1 15">Multi-pass membrane protein</topology>
    </subcellularLocation>
</comment>
<dbReference type="InterPro" id="IPR042106">
    <property type="entry name" value="Nuo/plastoQ_OxRdtase_6_NuoJ"/>
</dbReference>
<keyword evidence="8 15" id="KW-1278">Translocase</keyword>
<reference evidence="16" key="1">
    <citation type="journal article" date="2018" name="Mol. Phylogenet. Evol.">
        <title>Conservation of mitochondrial genome arrangements in brittle stars (Echinodermata, Ophiuroidea).</title>
        <authorList>
            <person name="Galaska M.P."/>
            <person name="Li Y."/>
            <person name="Kocot K.M."/>
            <person name="Mahon A.R."/>
            <person name="Halanych K.M."/>
        </authorList>
    </citation>
    <scope>NUCLEOTIDE SEQUENCE</scope>
    <source>
        <strain evidence="16">Op362.1C.08</strain>
    </source>
</reference>
<dbReference type="Pfam" id="PF00499">
    <property type="entry name" value="Oxidored_q3"/>
    <property type="match status" value="1"/>
</dbReference>
<evidence type="ECO:0000256" key="13">
    <source>
        <dbReference type="ARBA" id="ARBA00023136"/>
    </source>
</evidence>
<evidence type="ECO:0000313" key="16">
    <source>
        <dbReference type="EMBL" id="AYO99658.1"/>
    </source>
</evidence>
<accession>A0A3G2WI75</accession>
<dbReference type="EMBL" id="MH671881">
    <property type="protein sequence ID" value="AYO99658.1"/>
    <property type="molecule type" value="Genomic_DNA"/>
</dbReference>
<keyword evidence="13 15" id="KW-0472">Membrane</keyword>
<evidence type="ECO:0000256" key="3">
    <source>
        <dbReference type="ARBA" id="ARBA00012944"/>
    </source>
</evidence>
<dbReference type="InterPro" id="IPR001457">
    <property type="entry name" value="NADH_UbQ/plastoQ_OxRdtase_su6"/>
</dbReference>
<evidence type="ECO:0000256" key="14">
    <source>
        <dbReference type="ARBA" id="ARBA00049551"/>
    </source>
</evidence>
<keyword evidence="10 15" id="KW-1133">Transmembrane helix</keyword>
<proteinExistence type="inferred from homology"/>
<dbReference type="GO" id="GO:0031966">
    <property type="term" value="C:mitochondrial membrane"/>
    <property type="evidence" value="ECO:0007669"/>
    <property type="project" value="UniProtKB-SubCell"/>
</dbReference>
<evidence type="ECO:0000256" key="5">
    <source>
        <dbReference type="ARBA" id="ARBA00022448"/>
    </source>
</evidence>
<dbReference type="Gene3D" id="1.20.120.1200">
    <property type="entry name" value="NADH-ubiquinone/plastoquinone oxidoreductase chain 6, subunit NuoJ"/>
    <property type="match status" value="1"/>
</dbReference>
<dbReference type="GO" id="GO:0008137">
    <property type="term" value="F:NADH dehydrogenase (ubiquinone) activity"/>
    <property type="evidence" value="ECO:0007669"/>
    <property type="project" value="UniProtKB-UniRule"/>
</dbReference>
<evidence type="ECO:0000256" key="10">
    <source>
        <dbReference type="ARBA" id="ARBA00022989"/>
    </source>
</evidence>
<sequence length="159" mass="17444">MLELLVSIIVLGSLILIFSGSPYYGLFGVLIQSIGYSLYLFMWGLPFFSLLLVLIYVGGMMVVFLFSTILSAERYPGSSLIEVAVFLLLSLSIILPGSSIWHVTNLECSMVSLSNEIGFLEVFNTLGVITCLVAFILLVALVVVLVVGFEHSQNNLRKL</sequence>
<evidence type="ECO:0000256" key="11">
    <source>
        <dbReference type="ARBA" id="ARBA00023027"/>
    </source>
</evidence>
<dbReference type="AlphaFoldDB" id="A0A3G2WI75"/>
<geneLocation type="mitochondrion" evidence="16"/>
<comment type="function">
    <text evidence="15">Core subunit of the mitochondrial membrane respiratory chain NADH dehydrogenase (Complex I) which catalyzes electron transfer from NADH through the respiratory chain, using ubiquinone as an electron acceptor. Essential for the catalytic activity and assembly of complex I.</text>
</comment>
<organism evidence="16">
    <name type="scientific">Ophionotus victoriae</name>
    <dbReference type="NCBI Taxonomy" id="667017"/>
    <lineage>
        <taxon>Eukaryota</taxon>
        <taxon>Metazoa</taxon>
        <taxon>Echinodermata</taxon>
        <taxon>Eleutherozoa</taxon>
        <taxon>Asterozoa</taxon>
        <taxon>Ophiuroidea</taxon>
        <taxon>Myophiuroidea</taxon>
        <taxon>Metophiurida</taxon>
        <taxon>Ophintegrida</taxon>
        <taxon>Amphilepidida</taxon>
        <taxon>Ophiurina</taxon>
        <taxon>Chilophiurina</taxon>
        <taxon>Ophiuridae</taxon>
        <taxon>Ophiurinae</taxon>
        <taxon>Ophionotus</taxon>
    </lineage>
</organism>
<keyword evidence="11 15" id="KW-0520">NAD</keyword>
<dbReference type="PANTHER" id="PTHR11435">
    <property type="entry name" value="NADH UBIQUINONE OXIDOREDUCTASE SUBUNIT ND6"/>
    <property type="match status" value="1"/>
</dbReference>
<keyword evidence="15" id="KW-0830">Ubiquinone</keyword>
<keyword evidence="6 15" id="KW-0679">Respiratory chain</keyword>
<evidence type="ECO:0000256" key="9">
    <source>
        <dbReference type="ARBA" id="ARBA00022982"/>
    </source>
</evidence>
<dbReference type="InterPro" id="IPR050269">
    <property type="entry name" value="ComplexI_Subunit6"/>
</dbReference>
<comment type="catalytic activity">
    <reaction evidence="14 15">
        <text>a ubiquinone + NADH + 5 H(+)(in) = a ubiquinol + NAD(+) + 4 H(+)(out)</text>
        <dbReference type="Rhea" id="RHEA:29091"/>
        <dbReference type="Rhea" id="RHEA-COMP:9565"/>
        <dbReference type="Rhea" id="RHEA-COMP:9566"/>
        <dbReference type="ChEBI" id="CHEBI:15378"/>
        <dbReference type="ChEBI" id="CHEBI:16389"/>
        <dbReference type="ChEBI" id="CHEBI:17976"/>
        <dbReference type="ChEBI" id="CHEBI:57540"/>
        <dbReference type="ChEBI" id="CHEBI:57945"/>
        <dbReference type="EC" id="7.1.1.2"/>
    </reaction>
</comment>
<evidence type="ECO:0000256" key="8">
    <source>
        <dbReference type="ARBA" id="ARBA00022967"/>
    </source>
</evidence>
<keyword evidence="12 15" id="KW-0496">Mitochondrion</keyword>
<feature type="transmembrane region" description="Helical" evidence="15">
    <location>
        <begin position="122"/>
        <end position="149"/>
    </location>
</feature>
<dbReference type="PANTHER" id="PTHR11435:SF1">
    <property type="entry name" value="NADH-UBIQUINONE OXIDOREDUCTASE CHAIN 6"/>
    <property type="match status" value="1"/>
</dbReference>
<evidence type="ECO:0000256" key="12">
    <source>
        <dbReference type="ARBA" id="ARBA00023128"/>
    </source>
</evidence>
<protein>
    <recommendedName>
        <fullName evidence="4 15">NADH-ubiquinone oxidoreductase chain 6</fullName>
        <ecNumber evidence="3 15">7.1.1.2</ecNumber>
    </recommendedName>
</protein>
<feature type="transmembrane region" description="Helical" evidence="15">
    <location>
        <begin position="43"/>
        <end position="67"/>
    </location>
</feature>
<dbReference type="EC" id="7.1.1.2" evidence="3 15"/>
<keyword evidence="9 15" id="KW-0249">Electron transport</keyword>
<comment type="similarity">
    <text evidence="2 15">Belongs to the complex I subunit 6 family.</text>
</comment>
<evidence type="ECO:0000256" key="1">
    <source>
        <dbReference type="ARBA" id="ARBA00004225"/>
    </source>
</evidence>
<feature type="transmembrane region" description="Helical" evidence="15">
    <location>
        <begin position="79"/>
        <end position="102"/>
    </location>
</feature>
<evidence type="ECO:0000256" key="6">
    <source>
        <dbReference type="ARBA" id="ARBA00022660"/>
    </source>
</evidence>
<gene>
    <name evidence="16" type="primary">nad6</name>
</gene>
<keyword evidence="7 15" id="KW-0812">Transmembrane</keyword>
<evidence type="ECO:0000256" key="7">
    <source>
        <dbReference type="ARBA" id="ARBA00022692"/>
    </source>
</evidence>